<evidence type="ECO:0000313" key="2">
    <source>
        <dbReference type="Proteomes" id="UP001589774"/>
    </source>
</evidence>
<dbReference type="Proteomes" id="UP001589774">
    <property type="component" value="Unassembled WGS sequence"/>
</dbReference>
<dbReference type="RefSeq" id="WP_165447030.1">
    <property type="nucleotide sequence ID" value="NZ_JBHLWO010000002.1"/>
</dbReference>
<accession>A0ABV6HJD6</accession>
<reference evidence="1 2" key="1">
    <citation type="submission" date="2024-09" db="EMBL/GenBank/DDBJ databases">
        <authorList>
            <person name="Sun Q."/>
            <person name="Mori K."/>
        </authorList>
    </citation>
    <scope>NUCLEOTIDE SEQUENCE [LARGE SCALE GENOMIC DNA]</scope>
    <source>
        <strain evidence="1 2">CCM 7765</strain>
    </source>
</reference>
<keyword evidence="2" id="KW-1185">Reference proteome</keyword>
<name>A0ABV6HJD6_9SPHI</name>
<dbReference type="Pfam" id="PF14460">
    <property type="entry name" value="Prok-E2_D"/>
    <property type="match status" value="1"/>
</dbReference>
<evidence type="ECO:0000313" key="1">
    <source>
        <dbReference type="EMBL" id="MFC0318704.1"/>
    </source>
</evidence>
<proteinExistence type="predicted"/>
<organism evidence="1 2">
    <name type="scientific">Olivibacter oleidegradans</name>
    <dbReference type="NCBI Taxonomy" id="760123"/>
    <lineage>
        <taxon>Bacteria</taxon>
        <taxon>Pseudomonadati</taxon>
        <taxon>Bacteroidota</taxon>
        <taxon>Sphingobacteriia</taxon>
        <taxon>Sphingobacteriales</taxon>
        <taxon>Sphingobacteriaceae</taxon>
        <taxon>Olivibacter</taxon>
    </lineage>
</organism>
<gene>
    <name evidence="1" type="ORF">ACFFI0_10305</name>
</gene>
<comment type="caution">
    <text evidence="1">The sequence shown here is derived from an EMBL/GenBank/DDBJ whole genome shotgun (WGS) entry which is preliminary data.</text>
</comment>
<protein>
    <submittedName>
        <fullName evidence="1">PRTRC system protein B</fullName>
    </submittedName>
</protein>
<sequence length="239" mass="27014">MKNISRILEDSYRPVKALVIFSKGRKWEEETYVESYDMDEQGMPINAHPLSEKECAKMAYALSTDNRGRSCLTAKGLLPKNILHLSMTGSEGGSVVWFTPAQCRSLYFRRAEIPDGVASVPPLVWKATTETLYLWALKSTAKLTEDTALYKAPFLNIYAGGNVCMGNVDIVAGKMGSLEEFITFWEQAFWNSAFSHTIDTNIVKDEDAELFWRQLIGTEKKFPVNRLVRLGRNLKSILK</sequence>
<dbReference type="EMBL" id="JBHLWO010000002">
    <property type="protein sequence ID" value="MFC0318704.1"/>
    <property type="molecule type" value="Genomic_DNA"/>
</dbReference>
<dbReference type="InterPro" id="IPR032787">
    <property type="entry name" value="Prok-E2_D"/>
</dbReference>